<evidence type="ECO:0000256" key="6">
    <source>
        <dbReference type="ARBA" id="ARBA00022723"/>
    </source>
</evidence>
<dbReference type="InterPro" id="IPR011005">
    <property type="entry name" value="Dihydropteroate_synth-like_sf"/>
</dbReference>
<gene>
    <name evidence="10" type="primary">folP</name>
    <name evidence="10" type="ORF">ACFOWM_01185</name>
</gene>
<dbReference type="NCBIfam" id="TIGR01496">
    <property type="entry name" value="DHPS"/>
    <property type="match status" value="1"/>
</dbReference>
<dbReference type="PANTHER" id="PTHR20941">
    <property type="entry name" value="FOLATE SYNTHESIS PROTEINS"/>
    <property type="match status" value="1"/>
</dbReference>
<dbReference type="Gene3D" id="3.20.20.20">
    <property type="entry name" value="Dihydropteroate synthase-like"/>
    <property type="match status" value="1"/>
</dbReference>
<dbReference type="SUPFAM" id="SSF51717">
    <property type="entry name" value="Dihydropteroate synthetase-like"/>
    <property type="match status" value="1"/>
</dbReference>
<comment type="pathway">
    <text evidence="3">Cofactor biosynthesis; tetrahydrofolate biosynthesis; 7,8-dihydrofolate from 2-amino-4-hydroxy-6-hydroxymethyl-7,8-dihydropteridine diphosphate and 4-aminobenzoate: step 1/2.</text>
</comment>
<organism evidence="10 11">
    <name type="scientific">Ferruginibacter yonginensis</name>
    <dbReference type="NCBI Taxonomy" id="1310416"/>
    <lineage>
        <taxon>Bacteria</taxon>
        <taxon>Pseudomonadati</taxon>
        <taxon>Bacteroidota</taxon>
        <taxon>Chitinophagia</taxon>
        <taxon>Chitinophagales</taxon>
        <taxon>Chitinophagaceae</taxon>
        <taxon>Ferruginibacter</taxon>
    </lineage>
</organism>
<proteinExistence type="predicted"/>
<dbReference type="InterPro" id="IPR045031">
    <property type="entry name" value="DHP_synth-like"/>
</dbReference>
<dbReference type="PANTHER" id="PTHR20941:SF1">
    <property type="entry name" value="FOLIC ACID SYNTHESIS PROTEIN FOL1"/>
    <property type="match status" value="1"/>
</dbReference>
<dbReference type="PROSITE" id="PS50972">
    <property type="entry name" value="PTERIN_BINDING"/>
    <property type="match status" value="1"/>
</dbReference>
<dbReference type="EMBL" id="JBHSCZ010000001">
    <property type="protein sequence ID" value="MFC4261477.1"/>
    <property type="molecule type" value="Genomic_DNA"/>
</dbReference>
<evidence type="ECO:0000259" key="9">
    <source>
        <dbReference type="PROSITE" id="PS50972"/>
    </source>
</evidence>
<feature type="domain" description="Pterin-binding" evidence="9">
    <location>
        <begin position="1"/>
        <end position="250"/>
    </location>
</feature>
<evidence type="ECO:0000256" key="1">
    <source>
        <dbReference type="ARBA" id="ARBA00000012"/>
    </source>
</evidence>
<name>A0ABV8QMD9_9BACT</name>
<keyword evidence="5 10" id="KW-0808">Transferase</keyword>
<dbReference type="Pfam" id="PF00809">
    <property type="entry name" value="Pterin_bind"/>
    <property type="match status" value="1"/>
</dbReference>
<evidence type="ECO:0000313" key="10">
    <source>
        <dbReference type="EMBL" id="MFC4261477.1"/>
    </source>
</evidence>
<evidence type="ECO:0000256" key="4">
    <source>
        <dbReference type="ARBA" id="ARBA00012458"/>
    </source>
</evidence>
<dbReference type="InterPro" id="IPR000489">
    <property type="entry name" value="Pterin-binding_dom"/>
</dbReference>
<evidence type="ECO:0000313" key="11">
    <source>
        <dbReference type="Proteomes" id="UP001595907"/>
    </source>
</evidence>
<protein>
    <recommendedName>
        <fullName evidence="4">dihydropteroate synthase</fullName>
        <ecNumber evidence="4">2.5.1.15</ecNumber>
    </recommendedName>
</protein>
<keyword evidence="7" id="KW-0460">Magnesium</keyword>
<evidence type="ECO:0000256" key="3">
    <source>
        <dbReference type="ARBA" id="ARBA00004763"/>
    </source>
</evidence>
<dbReference type="InterPro" id="IPR006390">
    <property type="entry name" value="DHP_synth_dom"/>
</dbReference>
<evidence type="ECO:0000256" key="5">
    <source>
        <dbReference type="ARBA" id="ARBA00022679"/>
    </source>
</evidence>
<reference evidence="11" key="1">
    <citation type="journal article" date="2019" name="Int. J. Syst. Evol. Microbiol.">
        <title>The Global Catalogue of Microorganisms (GCM) 10K type strain sequencing project: providing services to taxonomists for standard genome sequencing and annotation.</title>
        <authorList>
            <consortium name="The Broad Institute Genomics Platform"/>
            <consortium name="The Broad Institute Genome Sequencing Center for Infectious Disease"/>
            <person name="Wu L."/>
            <person name="Ma J."/>
        </authorList>
    </citation>
    <scope>NUCLEOTIDE SEQUENCE [LARGE SCALE GENOMIC DNA]</scope>
    <source>
        <strain evidence="11">CECT 8289</strain>
    </source>
</reference>
<comment type="cofactor">
    <cofactor evidence="2">
        <name>Mg(2+)</name>
        <dbReference type="ChEBI" id="CHEBI:18420"/>
    </cofactor>
</comment>
<evidence type="ECO:0000256" key="2">
    <source>
        <dbReference type="ARBA" id="ARBA00001946"/>
    </source>
</evidence>
<sequence length="257" mass="27776">MGIINATPDSFYKGDILLGMDGLINKAQQMIAEGVDIIDVGGQSTRPNATLLTIQEELERVIPIISALHTLHPQLIISVDTFYSEVAKQAIAAGASIVNDVSGGTIDEAMLPTVAALQVPYICMHMKGNPQTMQQLAMYDDVTLEVLDFFIKKVHDCSAVGIKDVIIDPGFGFAKTITHNFTLLKNLSQLKILQCPILVGLSRKSTVYKTLNITADEALNGSTVLHTLALENGANILRVHDVKAAKEAVQLLAAYHQ</sequence>
<accession>A0ABV8QMD9</accession>
<keyword evidence="6" id="KW-0479">Metal-binding</keyword>
<dbReference type="EC" id="2.5.1.15" evidence="4"/>
<dbReference type="CDD" id="cd00739">
    <property type="entry name" value="DHPS"/>
    <property type="match status" value="1"/>
</dbReference>
<dbReference type="Proteomes" id="UP001595907">
    <property type="component" value="Unassembled WGS sequence"/>
</dbReference>
<comment type="caution">
    <text evidence="10">The sequence shown here is derived from an EMBL/GenBank/DDBJ whole genome shotgun (WGS) entry which is preliminary data.</text>
</comment>
<evidence type="ECO:0000256" key="8">
    <source>
        <dbReference type="ARBA" id="ARBA00022909"/>
    </source>
</evidence>
<keyword evidence="11" id="KW-1185">Reference proteome</keyword>
<dbReference type="GO" id="GO:0004156">
    <property type="term" value="F:dihydropteroate synthase activity"/>
    <property type="evidence" value="ECO:0007669"/>
    <property type="project" value="UniProtKB-EC"/>
</dbReference>
<keyword evidence="8" id="KW-0289">Folate biosynthesis</keyword>
<dbReference type="PROSITE" id="PS00793">
    <property type="entry name" value="DHPS_2"/>
    <property type="match status" value="1"/>
</dbReference>
<comment type="catalytic activity">
    <reaction evidence="1">
        <text>(7,8-dihydropterin-6-yl)methyl diphosphate + 4-aminobenzoate = 7,8-dihydropteroate + diphosphate</text>
        <dbReference type="Rhea" id="RHEA:19949"/>
        <dbReference type="ChEBI" id="CHEBI:17836"/>
        <dbReference type="ChEBI" id="CHEBI:17839"/>
        <dbReference type="ChEBI" id="CHEBI:33019"/>
        <dbReference type="ChEBI" id="CHEBI:72950"/>
        <dbReference type="EC" id="2.5.1.15"/>
    </reaction>
</comment>
<evidence type="ECO:0000256" key="7">
    <source>
        <dbReference type="ARBA" id="ARBA00022842"/>
    </source>
</evidence>